<proteinExistence type="predicted"/>
<evidence type="ECO:0000313" key="3">
    <source>
        <dbReference type="EMBL" id="CAG5925118.1"/>
    </source>
</evidence>
<sequence>MSSGFPTSEPRSCSRPVGNGAHFYVPPTEDAAQIQEAADTHSTPLVLRFNNLTLDELSEELDRRTRKTQRLQEEVEHATRKTLESFGCFYGNNSPGQSWANYASSEDSTTLSTHQQQAGTQPLGCSPDALNKQAAQKDRRSSEKELFKNTVESCLYQMSDLNLNQIHNQPEQDVLNPQRAILNLQKELHEVHVGQDVQSDLRLKDSKEQVSQMETMLCMLEELQSIKRCTDQKRQETENEALALHRKVETLEETVKGMYNALWEGQPGQNSNTQGVNRKTHQSLMNINEDLNIDAQKLQDRLFSSKGSLGSGEHNGINKQDRMEDVIASLGQEVAALTDNLSSSKDISSSLCVKLHLLKKLSERHTSLHWCQIRKLESDLSSYKVKVCCVEQQLWEAQTKLSNIQREKEQSLQSTQELHYQLERLKKCGLQQQLKLQEETDFLKGQLEMARNQLCQTVEEKTNLQALLEQRAQEKRKSQQLLREKEEELHLKQGEAQQNGTRLEEAQGQCQSLQAEQETLRQKLSEREKMVDALKLQMESSIQTSVQHSNTIDGLKHENGLLINQLKQHKLETKQLRADLAQHKSELAAAEHKRQQLQASVTEQNQRVQEETLEKRQVTTLLELQRMQLLTLTKEHKELQLLHSCKNDEHEGVVMELQSQLRSAHEELDKIRHSLRKFQGADRHGLKVASDMQKEITARREEVDSLQSKIQHLEDNMEKLLQDKCFQNTEAQQQFQELIVIKEERRHLKDELTILRSKDQQLCERISELEAILHKLTESFASCQDFIQLKEQQYFRLKIQQALHLKELPGQTLCTAATEPPPVLDSPTPSAHILPASSQHTSNIKRQQDSCAGELRSLVKELRGVISQNHRPHTDKSGTDSGFCRRRSAPGRETRATIRTDSHGEAKANSRLRRKTCGSEPRLLRTAEPNGTTINKSHFMASPAPYASFSPLRSEGRRSPVHSLLTSDPNS</sequence>
<feature type="coiled-coil region" evidence="1">
    <location>
        <begin position="566"/>
        <end position="614"/>
    </location>
</feature>
<feature type="compositionally biased region" description="Basic and acidic residues" evidence="2">
    <location>
        <begin position="890"/>
        <end position="908"/>
    </location>
</feature>
<name>A0A8S4AZ72_9TELE</name>
<dbReference type="OrthoDB" id="10072099at2759"/>
<feature type="compositionally biased region" description="Polar residues" evidence="2">
    <location>
        <begin position="102"/>
        <end position="120"/>
    </location>
</feature>
<dbReference type="PANTHER" id="PTHR47615:SF1">
    <property type="entry name" value="COILED-COIL DOMAIN-CONTAINING PROTEIN 158"/>
    <property type="match status" value="1"/>
</dbReference>
<dbReference type="InterPro" id="IPR031809">
    <property type="entry name" value="CCDC158"/>
</dbReference>
<organism evidence="3 4">
    <name type="scientific">Menidia menidia</name>
    <name type="common">Atlantic silverside</name>
    <dbReference type="NCBI Taxonomy" id="238744"/>
    <lineage>
        <taxon>Eukaryota</taxon>
        <taxon>Metazoa</taxon>
        <taxon>Chordata</taxon>
        <taxon>Craniata</taxon>
        <taxon>Vertebrata</taxon>
        <taxon>Euteleostomi</taxon>
        <taxon>Actinopterygii</taxon>
        <taxon>Neopterygii</taxon>
        <taxon>Teleostei</taxon>
        <taxon>Neoteleostei</taxon>
        <taxon>Acanthomorphata</taxon>
        <taxon>Ovalentaria</taxon>
        <taxon>Atherinomorphae</taxon>
        <taxon>Atheriniformes</taxon>
        <taxon>Atherinopsidae</taxon>
        <taxon>Menidiinae</taxon>
        <taxon>Menidia</taxon>
    </lineage>
</organism>
<dbReference type="Pfam" id="PF15921">
    <property type="entry name" value="CCDC158"/>
    <property type="match status" value="1"/>
</dbReference>
<feature type="region of interest" description="Disordered" evidence="2">
    <location>
        <begin position="1"/>
        <end position="21"/>
    </location>
</feature>
<dbReference type="AlphaFoldDB" id="A0A8S4AZ72"/>
<feature type="coiled-coil region" evidence="1">
    <location>
        <begin position="54"/>
        <end position="81"/>
    </location>
</feature>
<dbReference type="EMBL" id="CAJRST010011112">
    <property type="protein sequence ID" value="CAG5925118.1"/>
    <property type="molecule type" value="Genomic_DNA"/>
</dbReference>
<feature type="region of interest" description="Disordered" evidence="2">
    <location>
        <begin position="102"/>
        <end position="143"/>
    </location>
</feature>
<comment type="caution">
    <text evidence="3">The sequence shown here is derived from an EMBL/GenBank/DDBJ whole genome shotgun (WGS) entry which is preliminary data.</text>
</comment>
<keyword evidence="4" id="KW-1185">Reference proteome</keyword>
<keyword evidence="1" id="KW-0175">Coiled coil</keyword>
<dbReference type="PANTHER" id="PTHR47615">
    <property type="entry name" value="COILED-COIL DOMAIN-CONTAINING PROTEIN 158"/>
    <property type="match status" value="1"/>
</dbReference>
<protein>
    <submittedName>
        <fullName evidence="3">(Atlantic silverside) hypothetical protein</fullName>
    </submittedName>
</protein>
<feature type="coiled-coil region" evidence="1">
    <location>
        <begin position="647"/>
        <end position="723"/>
    </location>
</feature>
<evidence type="ECO:0000256" key="1">
    <source>
        <dbReference type="SAM" id="Coils"/>
    </source>
</evidence>
<accession>A0A8S4AZ72</accession>
<evidence type="ECO:0000256" key="2">
    <source>
        <dbReference type="SAM" id="MobiDB-lite"/>
    </source>
</evidence>
<gene>
    <name evidence="3" type="ORF">MMEN_LOCUS10912</name>
</gene>
<feature type="region of interest" description="Disordered" evidence="2">
    <location>
        <begin position="865"/>
        <end position="971"/>
    </location>
</feature>
<feature type="coiled-coil region" evidence="1">
    <location>
        <begin position="220"/>
        <end position="254"/>
    </location>
</feature>
<dbReference type="Proteomes" id="UP000677803">
    <property type="component" value="Unassembled WGS sequence"/>
</dbReference>
<feature type="coiled-coil region" evidence="1">
    <location>
        <begin position="464"/>
        <end position="530"/>
    </location>
</feature>
<reference evidence="3" key="1">
    <citation type="submission" date="2021-05" db="EMBL/GenBank/DDBJ databases">
        <authorList>
            <person name="Tigano A."/>
        </authorList>
    </citation>
    <scope>NUCLEOTIDE SEQUENCE</scope>
</reference>
<evidence type="ECO:0000313" key="4">
    <source>
        <dbReference type="Proteomes" id="UP000677803"/>
    </source>
</evidence>
<feature type="compositionally biased region" description="Polar residues" evidence="2">
    <location>
        <begin position="1"/>
        <end position="11"/>
    </location>
</feature>